<gene>
    <name evidence="1" type="ORF">NPIL_608921</name>
</gene>
<reference evidence="1" key="1">
    <citation type="submission" date="2020-08" db="EMBL/GenBank/DDBJ databases">
        <title>Multicomponent nature underlies the extraordinary mechanical properties of spider dragline silk.</title>
        <authorList>
            <person name="Kono N."/>
            <person name="Nakamura H."/>
            <person name="Mori M."/>
            <person name="Yoshida Y."/>
            <person name="Ohtoshi R."/>
            <person name="Malay A.D."/>
            <person name="Moran D.A.P."/>
            <person name="Tomita M."/>
            <person name="Numata K."/>
            <person name="Arakawa K."/>
        </authorList>
    </citation>
    <scope>NUCLEOTIDE SEQUENCE</scope>
</reference>
<proteinExistence type="predicted"/>
<name>A0A8X6U1I2_NEPPI</name>
<comment type="caution">
    <text evidence="1">The sequence shown here is derived from an EMBL/GenBank/DDBJ whole genome shotgun (WGS) entry which is preliminary data.</text>
</comment>
<evidence type="ECO:0000313" key="1">
    <source>
        <dbReference type="EMBL" id="GFT70378.1"/>
    </source>
</evidence>
<keyword evidence="2" id="KW-1185">Reference proteome</keyword>
<evidence type="ECO:0000313" key="2">
    <source>
        <dbReference type="Proteomes" id="UP000887013"/>
    </source>
</evidence>
<protein>
    <submittedName>
        <fullName evidence="1">Uncharacterized protein</fullName>
    </submittedName>
</protein>
<dbReference type="EMBL" id="BMAW01069745">
    <property type="protein sequence ID" value="GFT70378.1"/>
    <property type="molecule type" value="Genomic_DNA"/>
</dbReference>
<dbReference type="AlphaFoldDB" id="A0A8X6U1I2"/>
<sequence length="122" mass="13579">MHPCLITLDDARIRNKCPLQNNVEEIPGKPQTFPLCIRNSKNKEPLGTQFVTIQLVTEDVMSTVDGYSKLQCNLWDAYSTIAENNVFKPCTMSDGITVVGLPYLSNPLSLRGHLRTAVTISQ</sequence>
<dbReference type="Proteomes" id="UP000887013">
    <property type="component" value="Unassembled WGS sequence"/>
</dbReference>
<organism evidence="1 2">
    <name type="scientific">Nephila pilipes</name>
    <name type="common">Giant wood spider</name>
    <name type="synonym">Nephila maculata</name>
    <dbReference type="NCBI Taxonomy" id="299642"/>
    <lineage>
        <taxon>Eukaryota</taxon>
        <taxon>Metazoa</taxon>
        <taxon>Ecdysozoa</taxon>
        <taxon>Arthropoda</taxon>
        <taxon>Chelicerata</taxon>
        <taxon>Arachnida</taxon>
        <taxon>Araneae</taxon>
        <taxon>Araneomorphae</taxon>
        <taxon>Entelegynae</taxon>
        <taxon>Araneoidea</taxon>
        <taxon>Nephilidae</taxon>
        <taxon>Nephila</taxon>
    </lineage>
</organism>
<accession>A0A8X6U1I2</accession>